<evidence type="ECO:0000313" key="4">
    <source>
        <dbReference type="EMBL" id="KAI0308130.1"/>
    </source>
</evidence>
<keyword evidence="5" id="KW-1185">Reference proteome</keyword>
<dbReference type="InterPro" id="IPR016024">
    <property type="entry name" value="ARM-type_fold"/>
</dbReference>
<feature type="domain" description="TTI1 C-terminal TPR" evidence="3">
    <location>
        <begin position="730"/>
        <end position="999"/>
    </location>
</feature>
<dbReference type="PANTHER" id="PTHR18460">
    <property type="entry name" value="TEL2 INTERACTING PROTEIN 1 TTI1 FAMILY MEMBER"/>
    <property type="match status" value="1"/>
</dbReference>
<sequence>MFPLTSILRRNESTAIPDRILELLLLSLRILCEDWWWYCDLQTWEQLFMLCSAFIGNMESKGNVKERDDESKEAAIYCLISLTRERGVESAPTSLPQSLPADVILSKFLTHAHSDRFIPILGQTLNALTTSVLELLRILLELFVSNDFMPTVLPGMVSTMSRLALGISASKGWANGDIVSLALSVMQEAVIKSVGDDVCIKEGLVRNITDLDDLIMVAEETGEHEMPAGKVHQVVRTPSWLKATSYQLLMALKILTPIVSHPTAAALIALSSLSSSLLESTSLTLPSCQPLLASFLLSLSQSTFVSVSSHAYNSLIRLTSPGSKVGHPLLQSLLRMTGDILSTLPRLLPSRADSKVEHLAGQVEAICRLVISTPSDGSGNFSTLSKGVGKLFGPMGGIEKWGWRLLTVMEFDLLPVTVMATPVAQLMLEHGVDHYEPTFPELTLKHVAIQSTQTALERMFRALGNAGGEDCIYSVEWLAAVGGSRKDSRGVAALWLGCRLLEGIAGFSADAVRVDVFLRDSKRLDKVTRGLSRSMAELWDVNNPDFELSGALQEDPIDDIPNIEHVRGIVTLDQSLRIGHGPSITPRKTSQPVFHSMVALQVLSVSARVLQGRFATMLLHTLYPVLHSIVSPVSQLSDSGFAALNSIASSMSYASPANLLLSNFDYVLDAVSRRLSRQRLDIDAVKVLLIVIRLVGRDVIQKAADVVEECFDRLDDFHGYNVVVDGLVEVLHEVIRIVESAEDSHVVREEGTGPVITTPPDDTRMDAFERWFASRDDTGGYDKDSTEYGPAPGHSRGESHEEELKSDESQEKTDPGQAQVTPLQALTKQIVSRTIYFLTHESATTRAKILTLLSSAVPVLPESALLTSIHQAWPFILNKLSDTEPFVVTAATGLVEVLSMHVGSFMYRKVWDDVWPRFKTLLQRLEVADSKSALARREPGSVGTESAYTQSHRLHRSMLKTMTAAMENVQVNDASAWEMLAYFRRFLHSQVHKELQTSGKNNADSVWLILSSTTATDCSHTSFLRRAEWDIRKNSNVILQHLQQQTGL</sequence>
<dbReference type="Proteomes" id="UP001203297">
    <property type="component" value="Unassembled WGS sequence"/>
</dbReference>
<dbReference type="Pfam" id="PF24173">
    <property type="entry name" value="TPR_TTI1_N"/>
    <property type="match status" value="1"/>
</dbReference>
<dbReference type="InterPro" id="IPR057566">
    <property type="entry name" value="TPR_TTI1_N"/>
</dbReference>
<dbReference type="SUPFAM" id="SSF48371">
    <property type="entry name" value="ARM repeat"/>
    <property type="match status" value="1"/>
</dbReference>
<feature type="compositionally biased region" description="Basic and acidic residues" evidence="1">
    <location>
        <begin position="775"/>
        <end position="786"/>
    </location>
</feature>
<organism evidence="4 5">
    <name type="scientific">Multifurca ochricompacta</name>
    <dbReference type="NCBI Taxonomy" id="376703"/>
    <lineage>
        <taxon>Eukaryota</taxon>
        <taxon>Fungi</taxon>
        <taxon>Dikarya</taxon>
        <taxon>Basidiomycota</taxon>
        <taxon>Agaricomycotina</taxon>
        <taxon>Agaricomycetes</taxon>
        <taxon>Russulales</taxon>
        <taxon>Russulaceae</taxon>
        <taxon>Multifurca</taxon>
    </lineage>
</organism>
<evidence type="ECO:0000259" key="3">
    <source>
        <dbReference type="Pfam" id="PF24181"/>
    </source>
</evidence>
<feature type="compositionally biased region" description="Basic and acidic residues" evidence="1">
    <location>
        <begin position="795"/>
        <end position="814"/>
    </location>
</feature>
<feature type="domain" description="TTI1 N-terminal TPR" evidence="2">
    <location>
        <begin position="1"/>
        <end position="301"/>
    </location>
</feature>
<dbReference type="Pfam" id="PF24181">
    <property type="entry name" value="TPR_TTI1_C"/>
    <property type="match status" value="1"/>
</dbReference>
<comment type="caution">
    <text evidence="4">The sequence shown here is derived from an EMBL/GenBank/DDBJ whole genome shotgun (WGS) entry which is preliminary data.</text>
</comment>
<dbReference type="Pfam" id="PF21547">
    <property type="entry name" value="TTI1"/>
    <property type="match status" value="1"/>
</dbReference>
<dbReference type="InterPro" id="IPR052587">
    <property type="entry name" value="TELO2-interacting_protein_1"/>
</dbReference>
<reference evidence="4" key="1">
    <citation type="journal article" date="2022" name="New Phytol.">
        <title>Evolutionary transition to the ectomycorrhizal habit in the genomes of a hyperdiverse lineage of mushroom-forming fungi.</title>
        <authorList>
            <person name="Looney B."/>
            <person name="Miyauchi S."/>
            <person name="Morin E."/>
            <person name="Drula E."/>
            <person name="Courty P.E."/>
            <person name="Kohler A."/>
            <person name="Kuo A."/>
            <person name="LaButti K."/>
            <person name="Pangilinan J."/>
            <person name="Lipzen A."/>
            <person name="Riley R."/>
            <person name="Andreopoulos W."/>
            <person name="He G."/>
            <person name="Johnson J."/>
            <person name="Nolan M."/>
            <person name="Tritt A."/>
            <person name="Barry K.W."/>
            <person name="Grigoriev I.V."/>
            <person name="Nagy L.G."/>
            <person name="Hibbett D."/>
            <person name="Henrissat B."/>
            <person name="Matheny P.B."/>
            <person name="Labbe J."/>
            <person name="Martin F.M."/>
        </authorList>
    </citation>
    <scope>NUCLEOTIDE SEQUENCE</scope>
    <source>
        <strain evidence="4">BPL690</strain>
    </source>
</reference>
<protein>
    <submittedName>
        <fullName evidence="4">ARM repeat-containing protein</fullName>
    </submittedName>
</protein>
<dbReference type="EMBL" id="WTXG01000001">
    <property type="protein sequence ID" value="KAI0308130.1"/>
    <property type="molecule type" value="Genomic_DNA"/>
</dbReference>
<dbReference type="InterPro" id="IPR057567">
    <property type="entry name" value="TPR_TTI1_C"/>
</dbReference>
<dbReference type="InterPro" id="IPR049362">
    <property type="entry name" value="TTI1_rpt"/>
</dbReference>
<dbReference type="InterPro" id="IPR011989">
    <property type="entry name" value="ARM-like"/>
</dbReference>
<dbReference type="PANTHER" id="PTHR18460:SF3">
    <property type="entry name" value="TELO2-INTERACTING PROTEIN 1 HOMOLOG"/>
    <property type="match status" value="1"/>
</dbReference>
<evidence type="ECO:0000313" key="5">
    <source>
        <dbReference type="Proteomes" id="UP001203297"/>
    </source>
</evidence>
<proteinExistence type="predicted"/>
<dbReference type="GO" id="GO:0005737">
    <property type="term" value="C:cytoplasm"/>
    <property type="evidence" value="ECO:0007669"/>
    <property type="project" value="TreeGrafter"/>
</dbReference>
<accession>A0AAD4QU11</accession>
<dbReference type="Gene3D" id="1.25.10.10">
    <property type="entry name" value="Leucine-rich Repeat Variant"/>
    <property type="match status" value="1"/>
</dbReference>
<gene>
    <name evidence="4" type="ORF">B0F90DRAFT_1909410</name>
</gene>
<feature type="region of interest" description="Disordered" evidence="1">
    <location>
        <begin position="775"/>
        <end position="821"/>
    </location>
</feature>
<dbReference type="AlphaFoldDB" id="A0AAD4QU11"/>
<evidence type="ECO:0000259" key="2">
    <source>
        <dbReference type="Pfam" id="PF24173"/>
    </source>
</evidence>
<evidence type="ECO:0000256" key="1">
    <source>
        <dbReference type="SAM" id="MobiDB-lite"/>
    </source>
</evidence>
<name>A0AAD4QU11_9AGAM</name>